<evidence type="ECO:0000313" key="1">
    <source>
        <dbReference type="EMBL" id="NML19183.1"/>
    </source>
</evidence>
<dbReference type="RefSeq" id="WP_169164071.1">
    <property type="nucleotide sequence ID" value="NZ_JABBFW010000072.1"/>
</dbReference>
<dbReference type="AlphaFoldDB" id="A0A848FLU0"/>
<protein>
    <submittedName>
        <fullName evidence="1">Uncharacterized protein</fullName>
    </submittedName>
</protein>
<name>A0A848FLU0_9BURK</name>
<sequence>MRPEGKGGFSRGLNGPRLAAAAGMDARIQLEAERNSLEVELLALEREWLQALQERSDATSRLSLHIESLFTSLELVNVELAAIRHRDESRR</sequence>
<gene>
    <name evidence="1" type="ORF">HHL10_29905</name>
</gene>
<evidence type="ECO:0000313" key="2">
    <source>
        <dbReference type="Proteomes" id="UP000574067"/>
    </source>
</evidence>
<keyword evidence="2" id="KW-1185">Reference proteome</keyword>
<dbReference type="EMBL" id="JABBFW010000072">
    <property type="protein sequence ID" value="NML19183.1"/>
    <property type="molecule type" value="Genomic_DNA"/>
</dbReference>
<dbReference type="Proteomes" id="UP000574067">
    <property type="component" value="Unassembled WGS sequence"/>
</dbReference>
<accession>A0A848FLU0</accession>
<reference evidence="1 2" key="1">
    <citation type="submission" date="2020-04" db="EMBL/GenBank/DDBJ databases">
        <title>Azohydromonas sp. isolated from soil.</title>
        <authorList>
            <person name="Dahal R.H."/>
        </authorList>
    </citation>
    <scope>NUCLEOTIDE SEQUENCE [LARGE SCALE GENOMIC DNA]</scope>
    <source>
        <strain evidence="1 2">G-1-1-14</strain>
    </source>
</reference>
<organism evidence="1 2">
    <name type="scientific">Azohydromonas caseinilytica</name>
    <dbReference type="NCBI Taxonomy" id="2728836"/>
    <lineage>
        <taxon>Bacteria</taxon>
        <taxon>Pseudomonadati</taxon>
        <taxon>Pseudomonadota</taxon>
        <taxon>Betaproteobacteria</taxon>
        <taxon>Burkholderiales</taxon>
        <taxon>Sphaerotilaceae</taxon>
        <taxon>Azohydromonas</taxon>
    </lineage>
</organism>
<comment type="caution">
    <text evidence="1">The sequence shown here is derived from an EMBL/GenBank/DDBJ whole genome shotgun (WGS) entry which is preliminary data.</text>
</comment>
<proteinExistence type="predicted"/>